<feature type="compositionally biased region" description="Basic and acidic residues" evidence="1">
    <location>
        <begin position="128"/>
        <end position="146"/>
    </location>
</feature>
<dbReference type="PANTHER" id="PTHR28258">
    <property type="entry name" value="VACUOLAR SEGREGATION PROTEIN 7"/>
    <property type="match status" value="1"/>
</dbReference>
<dbReference type="AlphaFoldDB" id="A0A397TE58"/>
<dbReference type="GO" id="GO:0000329">
    <property type="term" value="C:fungal-type vacuole membrane"/>
    <property type="evidence" value="ECO:0007669"/>
    <property type="project" value="TreeGrafter"/>
</dbReference>
<evidence type="ECO:0000313" key="2">
    <source>
        <dbReference type="EMBL" id="RIA94765.1"/>
    </source>
</evidence>
<feature type="region of interest" description="Disordered" evidence="1">
    <location>
        <begin position="1"/>
        <end position="94"/>
    </location>
</feature>
<keyword evidence="3" id="KW-1185">Reference proteome</keyword>
<evidence type="ECO:0000313" key="3">
    <source>
        <dbReference type="Proteomes" id="UP000265703"/>
    </source>
</evidence>
<dbReference type="STRING" id="658196.A0A397TE58"/>
<dbReference type="GO" id="GO:0010513">
    <property type="term" value="P:positive regulation of phosphatidylinositol biosynthetic process"/>
    <property type="evidence" value="ECO:0007669"/>
    <property type="project" value="TreeGrafter"/>
</dbReference>
<feature type="compositionally biased region" description="Low complexity" evidence="1">
    <location>
        <begin position="49"/>
        <end position="64"/>
    </location>
</feature>
<dbReference type="EMBL" id="QKYT01000074">
    <property type="protein sequence ID" value="RIA94765.1"/>
    <property type="molecule type" value="Genomic_DNA"/>
</dbReference>
<dbReference type="OrthoDB" id="1204at2759"/>
<feature type="compositionally biased region" description="Low complexity" evidence="1">
    <location>
        <begin position="74"/>
        <end position="83"/>
    </location>
</feature>
<feature type="compositionally biased region" description="Polar residues" evidence="1">
    <location>
        <begin position="1"/>
        <end position="48"/>
    </location>
</feature>
<name>A0A397TE58_9GLOM</name>
<dbReference type="Proteomes" id="UP000265703">
    <property type="component" value="Unassembled WGS sequence"/>
</dbReference>
<dbReference type="GO" id="GO:1903778">
    <property type="term" value="P:protein localization to vacuolar membrane"/>
    <property type="evidence" value="ECO:0007669"/>
    <property type="project" value="TreeGrafter"/>
</dbReference>
<dbReference type="InterPro" id="IPR024260">
    <property type="entry name" value="Vac7"/>
</dbReference>
<feature type="region of interest" description="Disordered" evidence="1">
    <location>
        <begin position="128"/>
        <end position="153"/>
    </location>
</feature>
<dbReference type="GO" id="GO:0000011">
    <property type="term" value="P:vacuole inheritance"/>
    <property type="evidence" value="ECO:0007669"/>
    <property type="project" value="TreeGrafter"/>
</dbReference>
<reference evidence="2 3" key="1">
    <citation type="submission" date="2018-06" db="EMBL/GenBank/DDBJ databases">
        <title>Comparative genomics reveals the genomic features of Rhizophagus irregularis, R. cerebriforme, R. diaphanum and Gigaspora rosea, and their symbiotic lifestyle signature.</title>
        <authorList>
            <person name="Morin E."/>
            <person name="San Clemente H."/>
            <person name="Chen E.C.H."/>
            <person name="De La Providencia I."/>
            <person name="Hainaut M."/>
            <person name="Kuo A."/>
            <person name="Kohler A."/>
            <person name="Murat C."/>
            <person name="Tang N."/>
            <person name="Roy S."/>
            <person name="Loubradou J."/>
            <person name="Henrissat B."/>
            <person name="Grigoriev I.V."/>
            <person name="Corradi N."/>
            <person name="Roux C."/>
            <person name="Martin F.M."/>
        </authorList>
    </citation>
    <scope>NUCLEOTIDE SEQUENCE [LARGE SCALE GENOMIC DNA]</scope>
    <source>
        <strain evidence="2 3">DAOM 227022</strain>
    </source>
</reference>
<evidence type="ECO:0000256" key="1">
    <source>
        <dbReference type="SAM" id="MobiDB-lite"/>
    </source>
</evidence>
<dbReference type="GO" id="GO:0070772">
    <property type="term" value="C:PAS complex"/>
    <property type="evidence" value="ECO:0007669"/>
    <property type="project" value="TreeGrafter"/>
</dbReference>
<dbReference type="Pfam" id="PF12751">
    <property type="entry name" value="Vac7"/>
    <property type="match status" value="2"/>
</dbReference>
<organism evidence="2 3">
    <name type="scientific">Glomus cerebriforme</name>
    <dbReference type="NCBI Taxonomy" id="658196"/>
    <lineage>
        <taxon>Eukaryota</taxon>
        <taxon>Fungi</taxon>
        <taxon>Fungi incertae sedis</taxon>
        <taxon>Mucoromycota</taxon>
        <taxon>Glomeromycotina</taxon>
        <taxon>Glomeromycetes</taxon>
        <taxon>Glomerales</taxon>
        <taxon>Glomeraceae</taxon>
        <taxon>Glomus</taxon>
    </lineage>
</organism>
<comment type="caution">
    <text evidence="2">The sequence shown here is derived from an EMBL/GenBank/DDBJ whole genome shotgun (WGS) entry which is preliminary data.</text>
</comment>
<accession>A0A397TE58</accession>
<protein>
    <recommendedName>
        <fullName evidence="4">Vacuolar segregation subunit 7-domain-containing protein</fullName>
    </recommendedName>
</protein>
<dbReference type="PANTHER" id="PTHR28258:SF1">
    <property type="entry name" value="VACUOLAR SEGREGATION PROTEIN 7"/>
    <property type="match status" value="1"/>
</dbReference>
<proteinExistence type="predicted"/>
<gene>
    <name evidence="2" type="ORF">C1645_817571</name>
</gene>
<evidence type="ECO:0008006" key="4">
    <source>
        <dbReference type="Google" id="ProtNLM"/>
    </source>
</evidence>
<sequence>MSSNIVNSQLGQSSPQTSKHMSISMPTQSTIAEESSLDQYNKGTTTPQSYSCSVSSGSSSSTISNNNTQLEITQQPQQPQPQQKQPPPNSPSRAKKLVDKFATFTPRAMKNKSDRQLIVETAYCNRNTKKDGTQSEQRSNKAENMKPSKKKKRAPINITEGMSRADIFAANVASAVDAAEDADEEEDYIYSNDHSRTPSMTSLSSGMPQLHTFSFPHMPSDSNYGYPYHVPPNMYGAIPNPHRPYGNYLHRPPFYGFYSNTSDDVASNHLNRNGSQNSLNNPNAYKPTGVMRSSLPDMSQYVFQYKKGYHNYGSTNYPYNAYNDWYGDEERLPLFAPNYETRQRQSCIPTMSSLTVIIVFLLASSYLFYFASTRPLTEVSITGISDVLAADKELMFNIHVKGRNFGLWNIEIVKADLTVFATPIRNNIPGGIPGGPGSHWDDIVNEPINEVTPSQLGRIFIFDEPLVFDAGFNKTGVMSETSGQVRLQNPGGNDKEGQERWSYIIRRQYDLTVRGVLKYSLPFSKQTSVRVCYVTRVDGGSDSNVEDDDHNDKFTSNNDNVILGACGDWEKEQDKTDMSD</sequence>